<keyword evidence="1" id="KW-0472">Membrane</keyword>
<dbReference type="EMBL" id="JGDM01000081">
    <property type="protein sequence ID" value="EXZ43229.1"/>
    <property type="molecule type" value="Genomic_DNA"/>
</dbReference>
<proteinExistence type="predicted"/>
<accession>A0A016A817</accession>
<feature type="transmembrane region" description="Helical" evidence="1">
    <location>
        <begin position="6"/>
        <end position="24"/>
    </location>
</feature>
<dbReference type="Proteomes" id="UP000022272">
    <property type="component" value="Unassembled WGS sequence"/>
</dbReference>
<evidence type="ECO:0000313" key="3">
    <source>
        <dbReference type="Proteomes" id="UP000022272"/>
    </source>
</evidence>
<sequence>MQNSWFLYGYFYIYAYIVYFILMFRSVKQIGKVYLTYLLNGVK</sequence>
<gene>
    <name evidence="2" type="ORF">M076_3609</name>
</gene>
<evidence type="ECO:0000256" key="1">
    <source>
        <dbReference type="SAM" id="Phobius"/>
    </source>
</evidence>
<protein>
    <submittedName>
        <fullName evidence="2">Uncharacterized protein</fullName>
    </submittedName>
</protein>
<comment type="caution">
    <text evidence="2">The sequence shown here is derived from an EMBL/GenBank/DDBJ whole genome shotgun (WGS) entry which is preliminary data.</text>
</comment>
<keyword evidence="1" id="KW-1133">Transmembrane helix</keyword>
<keyword evidence="1" id="KW-0812">Transmembrane</keyword>
<evidence type="ECO:0000313" key="2">
    <source>
        <dbReference type="EMBL" id="EXZ43229.1"/>
    </source>
</evidence>
<reference evidence="2 3" key="1">
    <citation type="submission" date="2014-02" db="EMBL/GenBank/DDBJ databases">
        <authorList>
            <person name="Sears C."/>
            <person name="Carroll K."/>
            <person name="Sack B.R."/>
            <person name="Qadri F."/>
            <person name="Myers L.L."/>
            <person name="Chung G.-T."/>
            <person name="Escheverria P."/>
            <person name="Fraser C.M."/>
            <person name="Sadzewicz L."/>
            <person name="Shefchek K.A."/>
            <person name="Tallon L."/>
            <person name="Das S.P."/>
            <person name="Daugherty S."/>
            <person name="Mongodin E.F."/>
        </authorList>
    </citation>
    <scope>NUCLEOTIDE SEQUENCE [LARGE SCALE GENOMIC DNA]</scope>
    <source>
        <strain evidence="2 3">2-F-2 #4</strain>
    </source>
</reference>
<dbReference type="AlphaFoldDB" id="A0A016A817"/>
<organism evidence="2 3">
    <name type="scientific">Bacteroides fragilis str. 2-F-2 #4</name>
    <dbReference type="NCBI Taxonomy" id="1339280"/>
    <lineage>
        <taxon>Bacteria</taxon>
        <taxon>Pseudomonadati</taxon>
        <taxon>Bacteroidota</taxon>
        <taxon>Bacteroidia</taxon>
        <taxon>Bacteroidales</taxon>
        <taxon>Bacteroidaceae</taxon>
        <taxon>Bacteroides</taxon>
    </lineage>
</organism>
<name>A0A016A817_BACFG</name>